<protein>
    <recommendedName>
        <fullName evidence="2">Laminin G domain-containing protein</fullName>
    </recommendedName>
</protein>
<dbReference type="Pfam" id="PF02210">
    <property type="entry name" value="Laminin_G_2"/>
    <property type="match status" value="1"/>
</dbReference>
<feature type="non-terminal residue" evidence="3">
    <location>
        <position position="83"/>
    </location>
</feature>
<dbReference type="SUPFAM" id="SSF49899">
    <property type="entry name" value="Concanavalin A-like lectins/glucanases"/>
    <property type="match status" value="1"/>
</dbReference>
<feature type="non-terminal residue" evidence="3">
    <location>
        <position position="1"/>
    </location>
</feature>
<keyword evidence="1" id="KW-1133">Transmembrane helix</keyword>
<accession>A0A0B6YLE9</accession>
<keyword evidence="1" id="KW-0812">Transmembrane</keyword>
<dbReference type="EMBL" id="HACG01010173">
    <property type="protein sequence ID" value="CEK57038.1"/>
    <property type="molecule type" value="Transcribed_RNA"/>
</dbReference>
<evidence type="ECO:0000256" key="1">
    <source>
        <dbReference type="SAM" id="Phobius"/>
    </source>
</evidence>
<reference evidence="3" key="1">
    <citation type="submission" date="2014-12" db="EMBL/GenBank/DDBJ databases">
        <title>Insight into the proteome of Arion vulgaris.</title>
        <authorList>
            <person name="Aradska J."/>
            <person name="Bulat T."/>
            <person name="Smidak R."/>
            <person name="Sarate P."/>
            <person name="Gangsoo J."/>
            <person name="Sialana F."/>
            <person name="Bilban M."/>
            <person name="Lubec G."/>
        </authorList>
    </citation>
    <scope>NUCLEOTIDE SEQUENCE</scope>
    <source>
        <tissue evidence="3">Skin</tissue>
    </source>
</reference>
<dbReference type="Gene3D" id="2.60.120.200">
    <property type="match status" value="1"/>
</dbReference>
<evidence type="ECO:0000313" key="3">
    <source>
        <dbReference type="EMBL" id="CEK57038.1"/>
    </source>
</evidence>
<organism evidence="3">
    <name type="scientific">Arion vulgaris</name>
    <dbReference type="NCBI Taxonomy" id="1028688"/>
    <lineage>
        <taxon>Eukaryota</taxon>
        <taxon>Metazoa</taxon>
        <taxon>Spiralia</taxon>
        <taxon>Lophotrochozoa</taxon>
        <taxon>Mollusca</taxon>
        <taxon>Gastropoda</taxon>
        <taxon>Heterobranchia</taxon>
        <taxon>Euthyneura</taxon>
        <taxon>Panpulmonata</taxon>
        <taxon>Eupulmonata</taxon>
        <taxon>Stylommatophora</taxon>
        <taxon>Helicina</taxon>
        <taxon>Arionoidea</taxon>
        <taxon>Arionidae</taxon>
        <taxon>Arion</taxon>
    </lineage>
</organism>
<feature type="transmembrane region" description="Helical" evidence="1">
    <location>
        <begin position="20"/>
        <end position="40"/>
    </location>
</feature>
<feature type="domain" description="Laminin G" evidence="2">
    <location>
        <begin position="16"/>
        <end position="81"/>
    </location>
</feature>
<gene>
    <name evidence="3" type="primary">ORF29144</name>
</gene>
<sequence>NICFVTGNVIRIQFRMRTELQTGILFLLYGGTGIYMYSILNNGTLTFVISSLSVKTEVTYNDPSENFCDGKWRQLSFDKVGQQ</sequence>
<dbReference type="AlphaFoldDB" id="A0A0B6YLE9"/>
<proteinExistence type="predicted"/>
<dbReference type="InterPro" id="IPR001791">
    <property type="entry name" value="Laminin_G"/>
</dbReference>
<keyword evidence="1" id="KW-0472">Membrane</keyword>
<evidence type="ECO:0000259" key="2">
    <source>
        <dbReference type="Pfam" id="PF02210"/>
    </source>
</evidence>
<dbReference type="InterPro" id="IPR013320">
    <property type="entry name" value="ConA-like_dom_sf"/>
</dbReference>
<name>A0A0B6YLE9_9EUPU</name>